<dbReference type="FunCoup" id="A0A067MIT5">
    <property type="interactions" value="684"/>
</dbReference>
<dbReference type="AlphaFoldDB" id="A0A067MIT5"/>
<dbReference type="PROSITE" id="PS50005">
    <property type="entry name" value="TPR"/>
    <property type="match status" value="2"/>
</dbReference>
<evidence type="ECO:0008006" key="5">
    <source>
        <dbReference type="Google" id="ProtNLM"/>
    </source>
</evidence>
<dbReference type="HOGENOM" id="CLU_002391_0_1_1"/>
<reference evidence="4" key="1">
    <citation type="journal article" date="2014" name="Proc. Natl. Acad. Sci. U.S.A.">
        <title>Extensive sampling of basidiomycete genomes demonstrates inadequacy of the white-rot/brown-rot paradigm for wood decay fungi.</title>
        <authorList>
            <person name="Riley R."/>
            <person name="Salamov A.A."/>
            <person name="Brown D.W."/>
            <person name="Nagy L.G."/>
            <person name="Floudas D."/>
            <person name="Held B.W."/>
            <person name="Levasseur A."/>
            <person name="Lombard V."/>
            <person name="Morin E."/>
            <person name="Otillar R."/>
            <person name="Lindquist E.A."/>
            <person name="Sun H."/>
            <person name="LaButti K.M."/>
            <person name="Schmutz J."/>
            <person name="Jabbour D."/>
            <person name="Luo H."/>
            <person name="Baker S.E."/>
            <person name="Pisabarro A.G."/>
            <person name="Walton J.D."/>
            <person name="Blanchette R.A."/>
            <person name="Henrissat B."/>
            <person name="Martin F."/>
            <person name="Cullen D."/>
            <person name="Hibbett D.S."/>
            <person name="Grigoriev I.V."/>
        </authorList>
    </citation>
    <scope>NUCLEOTIDE SEQUENCE [LARGE SCALE GENOMIC DNA]</scope>
    <source>
        <strain evidence="4">FD-172 SS1</strain>
    </source>
</reference>
<feature type="region of interest" description="Disordered" evidence="2">
    <location>
        <begin position="23"/>
        <end position="52"/>
    </location>
</feature>
<dbReference type="EMBL" id="KL198055">
    <property type="protein sequence ID" value="KDQ11782.1"/>
    <property type="molecule type" value="Genomic_DNA"/>
</dbReference>
<feature type="repeat" description="TPR" evidence="1">
    <location>
        <begin position="124"/>
        <end position="157"/>
    </location>
</feature>
<dbReference type="GO" id="GO:0006383">
    <property type="term" value="P:transcription by RNA polymerase III"/>
    <property type="evidence" value="ECO:0007669"/>
    <property type="project" value="InterPro"/>
</dbReference>
<dbReference type="InterPro" id="IPR039340">
    <property type="entry name" value="Tfc4/TFIIIC-102/Sfc4"/>
</dbReference>
<dbReference type="InterPro" id="IPR019734">
    <property type="entry name" value="TPR_rpt"/>
</dbReference>
<evidence type="ECO:0000256" key="1">
    <source>
        <dbReference type="PROSITE-ProRule" id="PRU00339"/>
    </source>
</evidence>
<sequence length="973" mass="110053">MQETEVGRGPGWRFSINEDAERDFAQELRETSGVGKRKGRRGKNRSEPVLSQEVRDQMKQAVQTYLAAEYEKAIPLFREIIRIEPGLGEAWNMLASCHAEQPGDDQKALAVQLNIMAAHLNPDAAVWKSLGAQSRDMGNLQQAIYCFRKVISMDPGDVDAMWDRAFLLKQVGDLRGVFNGFLSILRIFPHLPEVLEQLRYLLVELNEIPRIIKIYQDAFDYHRQTQPQPNLETSFGIRQIIALADFYNSINEPEMAIKTIRAGARWLDGRSEERFWDAVSDDREFDVEGYIRQAAEGTENPGQESVRAGVINPLDINMRHRLAIARLKLREFEEGKMHCDIILAHDVLEYHVLFNEIAETYIEQGMYAEALKIFEELAAEQETTSLGVLLNLGTCYRNLTDFNQAVKVYQNIISADPDNDEAKMRLAEVYEMTNKPRKALELVNEVIAARAARAAAKPADTQQEEPEPAQSSSSFFDERRKFATPSKQRKAGSSTLTLKQLQELEAQRRQAVEQGFARLAKLEKDVDAGDEGAIAEWLQEAGNLVEDFRRTKQLFLSNRFALFRGVVAERERRIRSRGLVKSAEKNQDDMASRLELELAEEQARKKHPNKDAKAEVFRGVAFDDWLYLFIKYAFVLTRDGQFELADEVLRHMTISNVYVDFSSQTTLRVALLACAAHKKSYPHVLEHSRKLIGTHQFHNEPLKLMLIALGSGLRSTEAFIDVKLQKNLAREIRLIEWAAQGKECKWHVVNHRYQIPAALLKHSKGAATGGAEEGEGDEEEEEQDEDGAGEGSSNARAPSQAAAGKQKEGTSPGFKATKENPAWLALYGQICAAAKSYQSALYYLIHAYELQPLDPVICLSLAVSYLGRAMQRQSDNRHHMVAEAMAFLTRYRRLRLGTEPGHMDEVEFNFGRAFHQLGLYSYAAKHYGQVLEIVSKRMDASPGSKAAYNLSLIYVTTGATGLAQDLYRRWLSL</sequence>
<name>A0A067MIT5_BOTB1</name>
<keyword evidence="4" id="KW-1185">Reference proteome</keyword>
<dbReference type="SUPFAM" id="SSF48452">
    <property type="entry name" value="TPR-like"/>
    <property type="match status" value="3"/>
</dbReference>
<dbReference type="InterPro" id="IPR011990">
    <property type="entry name" value="TPR-like_helical_dom_sf"/>
</dbReference>
<evidence type="ECO:0000256" key="2">
    <source>
        <dbReference type="SAM" id="MobiDB-lite"/>
    </source>
</evidence>
<feature type="repeat" description="TPR" evidence="1">
    <location>
        <begin position="386"/>
        <end position="419"/>
    </location>
</feature>
<dbReference type="PANTHER" id="PTHR23082:SF0">
    <property type="entry name" value="GENERAL TRANSCRIPTION FACTOR 3C POLYPEPTIDE 3"/>
    <property type="match status" value="1"/>
</dbReference>
<evidence type="ECO:0000313" key="4">
    <source>
        <dbReference type="Proteomes" id="UP000027195"/>
    </source>
</evidence>
<keyword evidence="1" id="KW-0802">TPR repeat</keyword>
<protein>
    <recommendedName>
        <fullName evidence="5">TPR-like protein</fullName>
    </recommendedName>
</protein>
<dbReference type="GO" id="GO:0000127">
    <property type="term" value="C:transcription factor TFIIIC complex"/>
    <property type="evidence" value="ECO:0007669"/>
    <property type="project" value="TreeGrafter"/>
</dbReference>
<dbReference type="OrthoDB" id="9991317at2759"/>
<proteinExistence type="predicted"/>
<dbReference type="STRING" id="930990.A0A067MIT5"/>
<dbReference type="Pfam" id="PF14559">
    <property type="entry name" value="TPR_19"/>
    <property type="match status" value="1"/>
</dbReference>
<dbReference type="Proteomes" id="UP000027195">
    <property type="component" value="Unassembled WGS sequence"/>
</dbReference>
<dbReference type="InParanoid" id="A0A067MIT5"/>
<dbReference type="Gene3D" id="1.25.40.10">
    <property type="entry name" value="Tetratricopeptide repeat domain"/>
    <property type="match status" value="3"/>
</dbReference>
<feature type="region of interest" description="Disordered" evidence="2">
    <location>
        <begin position="454"/>
        <end position="495"/>
    </location>
</feature>
<gene>
    <name evidence="3" type="ORF">BOTBODRAFT_113883</name>
</gene>
<dbReference type="SMART" id="SM00028">
    <property type="entry name" value="TPR"/>
    <property type="match status" value="6"/>
</dbReference>
<accession>A0A067MIT5</accession>
<feature type="compositionally biased region" description="Acidic residues" evidence="2">
    <location>
        <begin position="772"/>
        <end position="788"/>
    </location>
</feature>
<feature type="region of interest" description="Disordered" evidence="2">
    <location>
        <begin position="764"/>
        <end position="814"/>
    </location>
</feature>
<dbReference type="PANTHER" id="PTHR23082">
    <property type="entry name" value="TRANSCRIPTION INITIATION FACTOR IIIC TFIIIC , POLYPEPTIDE 3-RELATED"/>
    <property type="match status" value="1"/>
</dbReference>
<evidence type="ECO:0000313" key="3">
    <source>
        <dbReference type="EMBL" id="KDQ11782.1"/>
    </source>
</evidence>
<organism evidence="3 4">
    <name type="scientific">Botryobasidium botryosum (strain FD-172 SS1)</name>
    <dbReference type="NCBI Taxonomy" id="930990"/>
    <lineage>
        <taxon>Eukaryota</taxon>
        <taxon>Fungi</taxon>
        <taxon>Dikarya</taxon>
        <taxon>Basidiomycota</taxon>
        <taxon>Agaricomycotina</taxon>
        <taxon>Agaricomycetes</taxon>
        <taxon>Cantharellales</taxon>
        <taxon>Botryobasidiaceae</taxon>
        <taxon>Botryobasidium</taxon>
    </lineage>
</organism>